<sequence>MSSPRAQGTASPGSEGRVLADDEPSLQHAFPRELIRQVRALDTFGAWEQYTDAALLDPFILTRERKQALPITANPDPRTLIRLRTFYNAVAARIEARTGLMGVPVLDLSSEGFGRAFVLVGRLVAVDKPLREVHRFGFPSAEKLAARGERLVDTAVQLIERFPEAART</sequence>
<dbReference type="InterPro" id="IPR004952">
    <property type="entry name" value="NifX-assoc_nitrogen_fix"/>
</dbReference>
<gene>
    <name evidence="2" type="ORF">CKO13_05530</name>
</gene>
<dbReference type="NCBIfam" id="TIGR02935">
    <property type="entry name" value="NifX-associated nitrogen fixation protein"/>
    <property type="match status" value="1"/>
</dbReference>
<proteinExistence type="predicted"/>
<feature type="compositionally biased region" description="Polar residues" evidence="1">
    <location>
        <begin position="1"/>
        <end position="12"/>
    </location>
</feature>
<dbReference type="EMBL" id="NRSH01000046">
    <property type="protein sequence ID" value="MBK1726489.1"/>
    <property type="molecule type" value="Genomic_DNA"/>
</dbReference>
<dbReference type="Gene3D" id="1.10.3100.20">
    <property type="entry name" value="Protein of unknown function DUF269"/>
    <property type="match status" value="1"/>
</dbReference>
<reference evidence="2 3" key="1">
    <citation type="journal article" date="2020" name="Microorganisms">
        <title>Osmotic Adaptation and Compatible Solute Biosynthesis of Phototrophic Bacteria as Revealed from Genome Analyses.</title>
        <authorList>
            <person name="Imhoff J.F."/>
            <person name="Rahn T."/>
            <person name="Kunzel S."/>
            <person name="Keller A."/>
            <person name="Neulinger S.C."/>
        </authorList>
    </citation>
    <scope>NUCLEOTIDE SEQUENCE [LARGE SCALE GENOMIC DNA]</scope>
    <source>
        <strain evidence="2 3">DSM 15116</strain>
    </source>
</reference>
<evidence type="ECO:0008006" key="4">
    <source>
        <dbReference type="Google" id="ProtNLM"/>
    </source>
</evidence>
<name>A0ABS1E878_9GAMM</name>
<organism evidence="2 3">
    <name type="scientific">Halorhodospira neutriphila</name>
    <dbReference type="NCBI Taxonomy" id="168379"/>
    <lineage>
        <taxon>Bacteria</taxon>
        <taxon>Pseudomonadati</taxon>
        <taxon>Pseudomonadota</taxon>
        <taxon>Gammaproteobacteria</taxon>
        <taxon>Chromatiales</taxon>
        <taxon>Ectothiorhodospiraceae</taxon>
        <taxon>Halorhodospira</taxon>
    </lineage>
</organism>
<dbReference type="RefSeq" id="WP_200257692.1">
    <property type="nucleotide sequence ID" value="NZ_NRSH01000046.1"/>
</dbReference>
<accession>A0ABS1E878</accession>
<protein>
    <recommendedName>
        <fullName evidence="4">Nitrogen fixation protein</fullName>
    </recommendedName>
</protein>
<dbReference type="Pfam" id="PF03270">
    <property type="entry name" value="DUF269"/>
    <property type="match status" value="1"/>
</dbReference>
<dbReference type="PIRSF" id="PIRSF005788">
    <property type="entry name" value="NifK"/>
    <property type="match status" value="1"/>
</dbReference>
<keyword evidence="3" id="KW-1185">Reference proteome</keyword>
<dbReference type="Proteomes" id="UP000738126">
    <property type="component" value="Unassembled WGS sequence"/>
</dbReference>
<evidence type="ECO:0000313" key="2">
    <source>
        <dbReference type="EMBL" id="MBK1726489.1"/>
    </source>
</evidence>
<feature type="region of interest" description="Disordered" evidence="1">
    <location>
        <begin position="1"/>
        <end position="20"/>
    </location>
</feature>
<evidence type="ECO:0000313" key="3">
    <source>
        <dbReference type="Proteomes" id="UP000738126"/>
    </source>
</evidence>
<comment type="caution">
    <text evidence="2">The sequence shown here is derived from an EMBL/GenBank/DDBJ whole genome shotgun (WGS) entry which is preliminary data.</text>
</comment>
<evidence type="ECO:0000256" key="1">
    <source>
        <dbReference type="SAM" id="MobiDB-lite"/>
    </source>
</evidence>